<feature type="region of interest" description="Disordered" evidence="2">
    <location>
        <begin position="197"/>
        <end position="235"/>
    </location>
</feature>
<feature type="domain" description="Cwf19-like protein C-terminal" evidence="3">
    <location>
        <begin position="595"/>
        <end position="692"/>
    </location>
</feature>
<feature type="region of interest" description="Disordered" evidence="2">
    <location>
        <begin position="80"/>
        <end position="111"/>
    </location>
</feature>
<gene>
    <name evidence="5" type="ORF">IFM89_020780</name>
</gene>
<evidence type="ECO:0000259" key="4">
    <source>
        <dbReference type="Pfam" id="PF04677"/>
    </source>
</evidence>
<comment type="caution">
    <text evidence="5">The sequence shown here is derived from an EMBL/GenBank/DDBJ whole genome shotgun (WGS) entry which is preliminary data.</text>
</comment>
<dbReference type="OrthoDB" id="2113965at2759"/>
<feature type="compositionally biased region" description="Low complexity" evidence="2">
    <location>
        <begin position="39"/>
        <end position="48"/>
    </location>
</feature>
<dbReference type="InterPro" id="IPR040194">
    <property type="entry name" value="Cwf19-like"/>
</dbReference>
<dbReference type="GO" id="GO:0000398">
    <property type="term" value="P:mRNA splicing, via spliceosome"/>
    <property type="evidence" value="ECO:0007669"/>
    <property type="project" value="TreeGrafter"/>
</dbReference>
<dbReference type="GO" id="GO:0071014">
    <property type="term" value="C:post-mRNA release spliceosomal complex"/>
    <property type="evidence" value="ECO:0007669"/>
    <property type="project" value="TreeGrafter"/>
</dbReference>
<feature type="region of interest" description="Disordered" evidence="2">
    <location>
        <begin position="432"/>
        <end position="460"/>
    </location>
</feature>
<feature type="compositionally biased region" description="Basic and acidic residues" evidence="2">
    <location>
        <begin position="54"/>
        <end position="66"/>
    </location>
</feature>
<organism evidence="5 6">
    <name type="scientific">Coptis chinensis</name>
    <dbReference type="NCBI Taxonomy" id="261450"/>
    <lineage>
        <taxon>Eukaryota</taxon>
        <taxon>Viridiplantae</taxon>
        <taxon>Streptophyta</taxon>
        <taxon>Embryophyta</taxon>
        <taxon>Tracheophyta</taxon>
        <taxon>Spermatophyta</taxon>
        <taxon>Magnoliopsida</taxon>
        <taxon>Ranunculales</taxon>
        <taxon>Ranunculaceae</taxon>
        <taxon>Coptidoideae</taxon>
        <taxon>Coptis</taxon>
    </lineage>
</organism>
<sequence>MLSGVKFIPREQLNTDLDSSSKEKKTRRKNKSRRKRKGGTSSSSSSESEQVSITHDDKELARKEMGLDWMLKPTKVLEKTIDQPEESQVEEVKKPNPRELNPYFKDDGSGYPDDVGLTNSGRSSSVVGDGGASWRIKALKRAQEQAAREGRNLKEVAEERWGSLGQLTVSAAHHRAAPAHAHLHAIKDRKRGIMKQENGLDDKARQKDESAGGDYSKDVSVRHPGMREPKVHDSLSWRKRKDHITSKGDTQLISAAASCLNKFTNDGRFMRDVACQQRRNADGPIHTDLEGGPIHTDLEGDKQLRSNIMSTDTNKSTGGSPDETGLSANQLAAKAMQLRLKGKHEEAEKLLLGCRHGGATPVHSRLRRKEQAEFVKMNRESGRNISRHEITGSVNRSAVRDLSVRQKKKEEDVDMHLAEKIVQNKQFRISGQADDEYDFDGSPRRKKKQRSGGPEQLKSKSNVATHILTQQERCQFCFENPTRPRHLVVAIANFTYLMLPQWQPLVQGHCCILPMQHESATRNVDNNVWDEIRNFKKCLIMMFAKQEKEVVFLETVIGLSQQRRHCLVECVPLPRELAREAPLYFKKAIDEAEEEWSQHNAKKLIDTSVKGLRGSIPKNFPYFHVEFGLDKGFVHVIDDEKQFTSNLGLNVLRGILQLPEEDMFRRRKHDSLEAQKKAVLSFAQEWEPFDWTKALD</sequence>
<dbReference type="PANTHER" id="PTHR12072:SF5">
    <property type="entry name" value="CWF19-LIKE PROTEIN 2"/>
    <property type="match status" value="1"/>
</dbReference>
<accession>A0A835HWB9</accession>
<comment type="similarity">
    <text evidence="1">Belongs to the CWF19 family.</text>
</comment>
<dbReference type="Pfam" id="PF04677">
    <property type="entry name" value="CwfJ_C_1"/>
    <property type="match status" value="1"/>
</dbReference>
<dbReference type="EMBL" id="JADFTS010000005">
    <property type="protein sequence ID" value="KAF9605901.1"/>
    <property type="molecule type" value="Genomic_DNA"/>
</dbReference>
<feature type="region of interest" description="Disordered" evidence="2">
    <location>
        <begin position="1"/>
        <end position="67"/>
    </location>
</feature>
<dbReference type="InterPro" id="IPR006768">
    <property type="entry name" value="Cwf19-like_C_dom-1"/>
</dbReference>
<evidence type="ECO:0000256" key="1">
    <source>
        <dbReference type="ARBA" id="ARBA00006795"/>
    </source>
</evidence>
<name>A0A835HWB9_9MAGN</name>
<feature type="compositionally biased region" description="Basic and acidic residues" evidence="2">
    <location>
        <begin position="198"/>
        <end position="235"/>
    </location>
</feature>
<dbReference type="AlphaFoldDB" id="A0A835HWB9"/>
<proteinExistence type="inferred from homology"/>
<feature type="domain" description="Cwf19-like C-terminal" evidence="4">
    <location>
        <begin position="466"/>
        <end position="586"/>
    </location>
</feature>
<keyword evidence="6" id="KW-1185">Reference proteome</keyword>
<evidence type="ECO:0000313" key="6">
    <source>
        <dbReference type="Proteomes" id="UP000631114"/>
    </source>
</evidence>
<dbReference type="PANTHER" id="PTHR12072">
    <property type="entry name" value="CWF19, CELL CYCLE CONTROL PROTEIN"/>
    <property type="match status" value="1"/>
</dbReference>
<dbReference type="Pfam" id="PF04676">
    <property type="entry name" value="CwfJ_C_2"/>
    <property type="match status" value="1"/>
</dbReference>
<evidence type="ECO:0008006" key="7">
    <source>
        <dbReference type="Google" id="ProtNLM"/>
    </source>
</evidence>
<feature type="compositionally biased region" description="Basic residues" evidence="2">
    <location>
        <begin position="24"/>
        <end position="38"/>
    </location>
</feature>
<evidence type="ECO:0000313" key="5">
    <source>
        <dbReference type="EMBL" id="KAF9605901.1"/>
    </source>
</evidence>
<protein>
    <recommendedName>
        <fullName evidence="7">CWF19-like protein 2</fullName>
    </recommendedName>
</protein>
<evidence type="ECO:0000259" key="3">
    <source>
        <dbReference type="Pfam" id="PF04676"/>
    </source>
</evidence>
<dbReference type="Proteomes" id="UP000631114">
    <property type="component" value="Unassembled WGS sequence"/>
</dbReference>
<reference evidence="5 6" key="1">
    <citation type="submission" date="2020-10" db="EMBL/GenBank/DDBJ databases">
        <title>The Coptis chinensis genome and diversification of protoberbering-type alkaloids.</title>
        <authorList>
            <person name="Wang B."/>
            <person name="Shu S."/>
            <person name="Song C."/>
            <person name="Liu Y."/>
        </authorList>
    </citation>
    <scope>NUCLEOTIDE SEQUENCE [LARGE SCALE GENOMIC DNA]</scope>
    <source>
        <strain evidence="5">HL-2020</strain>
        <tissue evidence="5">Leaf</tissue>
    </source>
</reference>
<evidence type="ECO:0000256" key="2">
    <source>
        <dbReference type="SAM" id="MobiDB-lite"/>
    </source>
</evidence>
<dbReference type="InterPro" id="IPR006767">
    <property type="entry name" value="Cwf19-like_C_dom-2"/>
</dbReference>